<dbReference type="eggNOG" id="ENOG502SAH3">
    <property type="taxonomic scope" value="Eukaryota"/>
</dbReference>
<name>R0KCL4_EXST2</name>
<protein>
    <recommendedName>
        <fullName evidence="1">BTB domain-containing protein</fullName>
    </recommendedName>
</protein>
<reference evidence="2 3" key="2">
    <citation type="journal article" date="2013" name="PLoS Genet.">
        <title>Comparative genome structure, secondary metabolite, and effector coding capacity across Cochliobolus pathogens.</title>
        <authorList>
            <person name="Condon B.J."/>
            <person name="Leng Y."/>
            <person name="Wu D."/>
            <person name="Bushley K.E."/>
            <person name="Ohm R.A."/>
            <person name="Otillar R."/>
            <person name="Martin J."/>
            <person name="Schackwitz W."/>
            <person name="Grimwood J."/>
            <person name="MohdZainudin N."/>
            <person name="Xue C."/>
            <person name="Wang R."/>
            <person name="Manning V.A."/>
            <person name="Dhillon B."/>
            <person name="Tu Z.J."/>
            <person name="Steffenson B.J."/>
            <person name="Salamov A."/>
            <person name="Sun H."/>
            <person name="Lowry S."/>
            <person name="LaButti K."/>
            <person name="Han J."/>
            <person name="Copeland A."/>
            <person name="Lindquist E."/>
            <person name="Barry K."/>
            <person name="Schmutz J."/>
            <person name="Baker S.E."/>
            <person name="Ciuffetti L.M."/>
            <person name="Grigoriev I.V."/>
            <person name="Zhong S."/>
            <person name="Turgeon B.G."/>
        </authorList>
    </citation>
    <scope>NUCLEOTIDE SEQUENCE [LARGE SCALE GENOMIC DNA]</scope>
    <source>
        <strain evidence="3">28A</strain>
    </source>
</reference>
<dbReference type="PROSITE" id="PS50097">
    <property type="entry name" value="BTB"/>
    <property type="match status" value="1"/>
</dbReference>
<dbReference type="STRING" id="671987.R0KCL4"/>
<dbReference type="SUPFAM" id="SSF54695">
    <property type="entry name" value="POZ domain"/>
    <property type="match status" value="1"/>
</dbReference>
<dbReference type="OrthoDB" id="3688938at2759"/>
<dbReference type="Gene3D" id="3.30.710.10">
    <property type="entry name" value="Potassium Channel Kv1.1, Chain A"/>
    <property type="match status" value="1"/>
</dbReference>
<organism evidence="2 3">
    <name type="scientific">Exserohilum turcicum (strain 28A)</name>
    <name type="common">Northern leaf blight fungus</name>
    <name type="synonym">Setosphaeria turcica</name>
    <dbReference type="NCBI Taxonomy" id="671987"/>
    <lineage>
        <taxon>Eukaryota</taxon>
        <taxon>Fungi</taxon>
        <taxon>Dikarya</taxon>
        <taxon>Ascomycota</taxon>
        <taxon>Pezizomycotina</taxon>
        <taxon>Dothideomycetes</taxon>
        <taxon>Pleosporomycetidae</taxon>
        <taxon>Pleosporales</taxon>
        <taxon>Pleosporineae</taxon>
        <taxon>Pleosporaceae</taxon>
        <taxon>Exserohilum</taxon>
    </lineage>
</organism>
<dbReference type="CDD" id="cd18186">
    <property type="entry name" value="BTB_POZ_ZBTB_KLHL-like"/>
    <property type="match status" value="1"/>
</dbReference>
<accession>R0KCL4</accession>
<dbReference type="PANTHER" id="PTHR47843:SF5">
    <property type="entry name" value="BTB_POZ DOMAIN PROTEIN"/>
    <property type="match status" value="1"/>
</dbReference>
<feature type="domain" description="BTB" evidence="1">
    <location>
        <begin position="8"/>
        <end position="70"/>
    </location>
</feature>
<proteinExistence type="predicted"/>
<keyword evidence="3" id="KW-1185">Reference proteome</keyword>
<dbReference type="InterPro" id="IPR011333">
    <property type="entry name" value="SKP1/BTB/POZ_sf"/>
</dbReference>
<dbReference type="InterPro" id="IPR000210">
    <property type="entry name" value="BTB/POZ_dom"/>
</dbReference>
<dbReference type="Pfam" id="PF00651">
    <property type="entry name" value="BTB"/>
    <property type="match status" value="1"/>
</dbReference>
<dbReference type="EMBL" id="KB908626">
    <property type="protein sequence ID" value="EOA85952.1"/>
    <property type="molecule type" value="Genomic_DNA"/>
</dbReference>
<evidence type="ECO:0000313" key="2">
    <source>
        <dbReference type="EMBL" id="EOA85952.1"/>
    </source>
</evidence>
<evidence type="ECO:0000259" key="1">
    <source>
        <dbReference type="PROSITE" id="PS50097"/>
    </source>
</evidence>
<evidence type="ECO:0000313" key="3">
    <source>
        <dbReference type="Proteomes" id="UP000016935"/>
    </source>
</evidence>
<dbReference type="Proteomes" id="UP000016935">
    <property type="component" value="Unassembled WGS sequence"/>
</dbReference>
<dbReference type="AlphaFoldDB" id="R0KCL4"/>
<dbReference type="GeneID" id="19400929"/>
<dbReference type="PANTHER" id="PTHR47843">
    <property type="entry name" value="BTB DOMAIN-CONTAINING PROTEIN-RELATED"/>
    <property type="match status" value="1"/>
</dbReference>
<sequence>MFNDPTYSDATVVIYGKSLPVHKCVVCTQSEYLEKAFQDSFAEGISGVLAYNDGSEAAYWRVFEYLYTGDYPDNLSHDIEDDPALLKEPRVYALADMFFLEDLKVVAIAKLQHKLQDFWTNDSFPECIREIYATTPANDLGMRSAVVEIAKDHIKELGSKSIFKDLIREGGDFVVQYFESAIFPPPSATFSTLHPRGGLFGGPSKGSATLGGL</sequence>
<gene>
    <name evidence="2" type="ORF">SETTUDRAFT_169515</name>
</gene>
<dbReference type="RefSeq" id="XP_008026500.1">
    <property type="nucleotide sequence ID" value="XM_008028309.1"/>
</dbReference>
<reference evidence="2 3" key="1">
    <citation type="journal article" date="2012" name="PLoS Pathog.">
        <title>Diverse lifestyles and strategies of plant pathogenesis encoded in the genomes of eighteen Dothideomycetes fungi.</title>
        <authorList>
            <person name="Ohm R.A."/>
            <person name="Feau N."/>
            <person name="Henrissat B."/>
            <person name="Schoch C.L."/>
            <person name="Horwitz B.A."/>
            <person name="Barry K.W."/>
            <person name="Condon B.J."/>
            <person name="Copeland A.C."/>
            <person name="Dhillon B."/>
            <person name="Glaser F."/>
            <person name="Hesse C.N."/>
            <person name="Kosti I."/>
            <person name="LaButti K."/>
            <person name="Lindquist E.A."/>
            <person name="Lucas S."/>
            <person name="Salamov A.A."/>
            <person name="Bradshaw R.E."/>
            <person name="Ciuffetti L."/>
            <person name="Hamelin R.C."/>
            <person name="Kema G.H.J."/>
            <person name="Lawrence C."/>
            <person name="Scott J.A."/>
            <person name="Spatafora J.W."/>
            <person name="Turgeon B.G."/>
            <person name="de Wit P.J.G.M."/>
            <person name="Zhong S."/>
            <person name="Goodwin S.B."/>
            <person name="Grigoriev I.V."/>
        </authorList>
    </citation>
    <scope>NUCLEOTIDE SEQUENCE [LARGE SCALE GENOMIC DNA]</scope>
    <source>
        <strain evidence="3">28A</strain>
    </source>
</reference>
<dbReference type="HOGENOM" id="CLU_057752_7_0_1"/>